<organism evidence="2 3">
    <name type="scientific">Alkalicoccobacillus gibsonii</name>
    <dbReference type="NCBI Taxonomy" id="79881"/>
    <lineage>
        <taxon>Bacteria</taxon>
        <taxon>Bacillati</taxon>
        <taxon>Bacillota</taxon>
        <taxon>Bacilli</taxon>
        <taxon>Bacillales</taxon>
        <taxon>Bacillaceae</taxon>
        <taxon>Alkalicoccobacillus</taxon>
    </lineage>
</organism>
<feature type="transmembrane region" description="Helical" evidence="1">
    <location>
        <begin position="40"/>
        <end position="58"/>
    </location>
</feature>
<keyword evidence="1" id="KW-1133">Transmembrane helix</keyword>
<evidence type="ECO:0000313" key="3">
    <source>
        <dbReference type="Proteomes" id="UP001418796"/>
    </source>
</evidence>
<feature type="transmembrane region" description="Helical" evidence="1">
    <location>
        <begin position="7"/>
        <end position="28"/>
    </location>
</feature>
<dbReference type="EMBL" id="JBCITK010000001">
    <property type="protein sequence ID" value="MEN0643650.1"/>
    <property type="molecule type" value="Genomic_DNA"/>
</dbReference>
<keyword evidence="1" id="KW-0472">Membrane</keyword>
<dbReference type="Proteomes" id="UP001418796">
    <property type="component" value="Unassembled WGS sequence"/>
</dbReference>
<evidence type="ECO:0000256" key="1">
    <source>
        <dbReference type="SAM" id="Phobius"/>
    </source>
</evidence>
<accession>A0ABU9VIW2</accession>
<dbReference type="RefSeq" id="WP_343130543.1">
    <property type="nucleotide sequence ID" value="NZ_JBCITK010000001.1"/>
</dbReference>
<keyword evidence="3" id="KW-1185">Reference proteome</keyword>
<reference evidence="2 3" key="1">
    <citation type="submission" date="2024-03" db="EMBL/GenBank/DDBJ databases">
        <title>Bacilli Hybrid Assemblies.</title>
        <authorList>
            <person name="Kovac J."/>
        </authorList>
    </citation>
    <scope>NUCLEOTIDE SEQUENCE [LARGE SCALE GENOMIC DNA]</scope>
    <source>
        <strain evidence="2 3">FSL R7-0666</strain>
    </source>
</reference>
<gene>
    <name evidence="2" type="ORF">MKY91_10880</name>
</gene>
<proteinExistence type="predicted"/>
<name>A0ABU9VIW2_9BACI</name>
<comment type="caution">
    <text evidence="2">The sequence shown here is derived from an EMBL/GenBank/DDBJ whole genome shotgun (WGS) entry which is preliminary data.</text>
</comment>
<keyword evidence="1" id="KW-0812">Transmembrane</keyword>
<evidence type="ECO:0000313" key="2">
    <source>
        <dbReference type="EMBL" id="MEN0643650.1"/>
    </source>
</evidence>
<protein>
    <submittedName>
        <fullName evidence="2">Uncharacterized protein</fullName>
    </submittedName>
</protein>
<sequence>MIHKNFFIDAFITFAIILTVSTLLGLLFNDGTIAEILLDRVFFAAIFALVWTILHFAIRRTR</sequence>